<proteinExistence type="predicted"/>
<reference evidence="1 2" key="1">
    <citation type="submission" date="2018-07" db="EMBL/GenBank/DDBJ databases">
        <title>Genome analysis of Larkinella rosea.</title>
        <authorList>
            <person name="Zhou Z."/>
            <person name="Wang G."/>
        </authorList>
    </citation>
    <scope>NUCLEOTIDE SEQUENCE [LARGE SCALE GENOMIC DNA]</scope>
    <source>
        <strain evidence="2">zzj9</strain>
    </source>
</reference>
<evidence type="ECO:0000313" key="2">
    <source>
        <dbReference type="Proteomes" id="UP000253383"/>
    </source>
</evidence>
<protein>
    <submittedName>
        <fullName evidence="1">Uncharacterized protein</fullName>
    </submittedName>
</protein>
<dbReference type="Proteomes" id="UP000253383">
    <property type="component" value="Unassembled WGS sequence"/>
</dbReference>
<gene>
    <name evidence="1" type="ORF">DUE52_21010</name>
</gene>
<dbReference type="AlphaFoldDB" id="A0A368JJX2"/>
<dbReference type="Gene3D" id="2.60.120.430">
    <property type="entry name" value="Galactose-binding lectin"/>
    <property type="match status" value="1"/>
</dbReference>
<name>A0A368JJX2_9BACT</name>
<evidence type="ECO:0000313" key="1">
    <source>
        <dbReference type="EMBL" id="RCR67585.1"/>
    </source>
</evidence>
<comment type="caution">
    <text evidence="1">The sequence shown here is derived from an EMBL/GenBank/DDBJ whole genome shotgun (WGS) entry which is preliminary data.</text>
</comment>
<accession>A0A368JJX2</accession>
<sequence length="314" mass="35864">METPLYMYKTIGFLLLVLVLTGTENVAAQSPDSYFVAKTVSVPGNLKQPLRTGIQVGFDDYVYIEALGKIRVGLFYGSAYPVGLPKSFDNFFNKRRSVLHGALMWQIGPESGSCRKMFRSYDETVKNIFMVSEDRMIKEDGPNYVAGDYFLSKSTGELMLDINDNDVDNNSEQYQVRIFVLKQYYHVNRNQFNHCPLKEPGDGEHDRQGNGWIREWPNSWVYHGFNNSYRGTGKYSGCQCVYDRGTLLRGTATDTGNDQGSFDFGFWLGNGDADNMEARHLHLILDVLPHDLWVKRYGGNNKKMRYSPPQVFVK</sequence>
<organism evidence="1 2">
    <name type="scientific">Larkinella punicea</name>
    <dbReference type="NCBI Taxonomy" id="2315727"/>
    <lineage>
        <taxon>Bacteria</taxon>
        <taxon>Pseudomonadati</taxon>
        <taxon>Bacteroidota</taxon>
        <taxon>Cytophagia</taxon>
        <taxon>Cytophagales</taxon>
        <taxon>Spirosomataceae</taxon>
        <taxon>Larkinella</taxon>
    </lineage>
</organism>
<dbReference type="EMBL" id="QOWE01000018">
    <property type="protein sequence ID" value="RCR67585.1"/>
    <property type="molecule type" value="Genomic_DNA"/>
</dbReference>
<keyword evidence="2" id="KW-1185">Reference proteome</keyword>